<reference evidence="3 4" key="1">
    <citation type="journal article" date="2016" name="Nat. Commun.">
        <title>Thousands of microbial genomes shed light on interconnected biogeochemical processes in an aquifer system.</title>
        <authorList>
            <person name="Anantharaman K."/>
            <person name="Brown C.T."/>
            <person name="Hug L.A."/>
            <person name="Sharon I."/>
            <person name="Castelle C.J."/>
            <person name="Probst A.J."/>
            <person name="Thomas B.C."/>
            <person name="Singh A."/>
            <person name="Wilkins M.J."/>
            <person name="Karaoz U."/>
            <person name="Brodie E.L."/>
            <person name="Williams K.H."/>
            <person name="Hubbard S.S."/>
            <person name="Banfield J.F."/>
        </authorList>
    </citation>
    <scope>NUCLEOTIDE SEQUENCE [LARGE SCALE GENOMIC DNA]</scope>
</reference>
<dbReference type="Proteomes" id="UP000178425">
    <property type="component" value="Unassembled WGS sequence"/>
</dbReference>
<sequence>MKTKRLAIILTINFLIMPVFAPAADEIQSAARNADAVGAPADRNTPADTGTATAPSAGTADLRVTPTPTSAQSKSPEQNMKISKKPLTY</sequence>
<organism evidence="3 4">
    <name type="scientific">Candidatus Giovannonibacteria bacterium RIFCSPHIGHO2_02_43_13</name>
    <dbReference type="NCBI Taxonomy" id="1798330"/>
    <lineage>
        <taxon>Bacteria</taxon>
        <taxon>Candidatus Giovannoniibacteriota</taxon>
    </lineage>
</organism>
<evidence type="ECO:0000256" key="2">
    <source>
        <dbReference type="SAM" id="SignalP"/>
    </source>
</evidence>
<gene>
    <name evidence="3" type="ORF">A2W54_02905</name>
</gene>
<feature type="compositionally biased region" description="Low complexity" evidence="1">
    <location>
        <begin position="46"/>
        <end position="61"/>
    </location>
</feature>
<feature type="region of interest" description="Disordered" evidence="1">
    <location>
        <begin position="33"/>
        <end position="89"/>
    </location>
</feature>
<evidence type="ECO:0000313" key="3">
    <source>
        <dbReference type="EMBL" id="OGF77692.1"/>
    </source>
</evidence>
<feature type="compositionally biased region" description="Polar residues" evidence="1">
    <location>
        <begin position="66"/>
        <end position="81"/>
    </location>
</feature>
<dbReference type="EMBL" id="MFHI01000037">
    <property type="protein sequence ID" value="OGF77692.1"/>
    <property type="molecule type" value="Genomic_DNA"/>
</dbReference>
<proteinExistence type="predicted"/>
<comment type="caution">
    <text evidence="3">The sequence shown here is derived from an EMBL/GenBank/DDBJ whole genome shotgun (WGS) entry which is preliminary data.</text>
</comment>
<evidence type="ECO:0000256" key="1">
    <source>
        <dbReference type="SAM" id="MobiDB-lite"/>
    </source>
</evidence>
<protein>
    <submittedName>
        <fullName evidence="3">Uncharacterized protein</fullName>
    </submittedName>
</protein>
<feature type="chain" id="PRO_5009522197" evidence="2">
    <location>
        <begin position="24"/>
        <end position="89"/>
    </location>
</feature>
<dbReference type="AlphaFoldDB" id="A0A1F5WPT2"/>
<keyword evidence="2" id="KW-0732">Signal</keyword>
<accession>A0A1F5WPT2</accession>
<evidence type="ECO:0000313" key="4">
    <source>
        <dbReference type="Proteomes" id="UP000178425"/>
    </source>
</evidence>
<feature type="signal peptide" evidence="2">
    <location>
        <begin position="1"/>
        <end position="23"/>
    </location>
</feature>
<name>A0A1F5WPT2_9BACT</name>